<comment type="function">
    <text evidence="7">Part of the ABC transporter complex PotABCD involved in spermidine/putrescine import. Responsible for energy coupling to the transport system.</text>
</comment>
<keyword evidence="3 7" id="KW-0547">Nucleotide-binding</keyword>
<dbReference type="SUPFAM" id="SSF50331">
    <property type="entry name" value="MOP-like"/>
    <property type="match status" value="1"/>
</dbReference>
<keyword evidence="1 7" id="KW-0813">Transport</keyword>
<dbReference type="Gene3D" id="2.40.50.100">
    <property type="match status" value="1"/>
</dbReference>
<evidence type="ECO:0000256" key="7">
    <source>
        <dbReference type="RuleBase" id="RU364083"/>
    </source>
</evidence>
<dbReference type="InterPro" id="IPR008995">
    <property type="entry name" value="Mo/tungstate-bd_C_term_dom"/>
</dbReference>
<dbReference type="GO" id="GO:0015417">
    <property type="term" value="F:ABC-type polyamine transporter activity"/>
    <property type="evidence" value="ECO:0007669"/>
    <property type="project" value="UniProtKB-EC"/>
</dbReference>
<comment type="similarity">
    <text evidence="7">Belongs to the ABC transporter superfamily. Spermidine/putrescine importer (TC 3.A.1.11.1) family.</text>
</comment>
<reference evidence="9 10" key="1">
    <citation type="submission" date="2017-04" db="EMBL/GenBank/DDBJ databases">
        <authorList>
            <person name="Afonso C.L."/>
            <person name="Miller P.J."/>
            <person name="Scott M.A."/>
            <person name="Spackman E."/>
            <person name="Goraichik I."/>
            <person name="Dimitrov K.M."/>
            <person name="Suarez D.L."/>
            <person name="Swayne D.E."/>
        </authorList>
    </citation>
    <scope>NUCLEOTIDE SEQUENCE [LARGE SCALE GENOMIC DNA]</scope>
    <source>
        <strain evidence="9 10">DSM 12555</strain>
    </source>
</reference>
<dbReference type="InterPro" id="IPR003593">
    <property type="entry name" value="AAA+_ATPase"/>
</dbReference>
<keyword evidence="10" id="KW-1185">Reference proteome</keyword>
<evidence type="ECO:0000256" key="6">
    <source>
        <dbReference type="ARBA" id="ARBA00023136"/>
    </source>
</evidence>
<evidence type="ECO:0000256" key="2">
    <source>
        <dbReference type="ARBA" id="ARBA00022475"/>
    </source>
</evidence>
<dbReference type="PANTHER" id="PTHR42781">
    <property type="entry name" value="SPERMIDINE/PUTRESCINE IMPORT ATP-BINDING PROTEIN POTA"/>
    <property type="match status" value="1"/>
</dbReference>
<evidence type="ECO:0000256" key="3">
    <source>
        <dbReference type="ARBA" id="ARBA00022741"/>
    </source>
</evidence>
<dbReference type="InterPro" id="IPR017871">
    <property type="entry name" value="ABC_transporter-like_CS"/>
</dbReference>
<dbReference type="GO" id="GO:0005524">
    <property type="term" value="F:ATP binding"/>
    <property type="evidence" value="ECO:0007669"/>
    <property type="project" value="UniProtKB-KW"/>
</dbReference>
<dbReference type="STRING" id="1121291.SAMN02745134_01274"/>
<organism evidence="9 10">
    <name type="scientific">Clostridium acidisoli DSM 12555</name>
    <dbReference type="NCBI Taxonomy" id="1121291"/>
    <lineage>
        <taxon>Bacteria</taxon>
        <taxon>Bacillati</taxon>
        <taxon>Bacillota</taxon>
        <taxon>Clostridia</taxon>
        <taxon>Eubacteriales</taxon>
        <taxon>Clostridiaceae</taxon>
        <taxon>Clostridium</taxon>
    </lineage>
</organism>
<gene>
    <name evidence="7" type="primary">potA</name>
    <name evidence="9" type="ORF">SAMN02745134_01274</name>
</gene>
<dbReference type="EMBL" id="FWXH01000003">
    <property type="protein sequence ID" value="SMC21399.1"/>
    <property type="molecule type" value="Genomic_DNA"/>
</dbReference>
<dbReference type="GO" id="GO:0016887">
    <property type="term" value="F:ATP hydrolysis activity"/>
    <property type="evidence" value="ECO:0007669"/>
    <property type="project" value="InterPro"/>
</dbReference>
<name>A0A1W1XC02_9CLOT</name>
<feature type="domain" description="ABC transporter" evidence="8">
    <location>
        <begin position="14"/>
        <end position="244"/>
    </location>
</feature>
<evidence type="ECO:0000256" key="5">
    <source>
        <dbReference type="ARBA" id="ARBA00022967"/>
    </source>
</evidence>
<keyword evidence="4 7" id="KW-0067">ATP-binding</keyword>
<dbReference type="Pfam" id="PF08402">
    <property type="entry name" value="TOBE_2"/>
    <property type="match status" value="1"/>
</dbReference>
<dbReference type="SUPFAM" id="SSF52540">
    <property type="entry name" value="P-loop containing nucleoside triphosphate hydrolases"/>
    <property type="match status" value="1"/>
</dbReference>
<dbReference type="FunFam" id="3.40.50.300:FF:000133">
    <property type="entry name" value="Spermidine/putrescine import ATP-binding protein PotA"/>
    <property type="match status" value="1"/>
</dbReference>
<dbReference type="PROSITE" id="PS00211">
    <property type="entry name" value="ABC_TRANSPORTER_1"/>
    <property type="match status" value="1"/>
</dbReference>
<dbReference type="GO" id="GO:0043190">
    <property type="term" value="C:ATP-binding cassette (ABC) transporter complex"/>
    <property type="evidence" value="ECO:0007669"/>
    <property type="project" value="InterPro"/>
</dbReference>
<evidence type="ECO:0000259" key="8">
    <source>
        <dbReference type="PROSITE" id="PS50893"/>
    </source>
</evidence>
<dbReference type="InterPro" id="IPR003439">
    <property type="entry name" value="ABC_transporter-like_ATP-bd"/>
</dbReference>
<comment type="catalytic activity">
    <reaction evidence="7">
        <text>ATP + H2O + polyamine-[polyamine-binding protein]Side 1 = ADP + phosphate + polyamineSide 2 + [polyamine-binding protein]Side 1.</text>
        <dbReference type="EC" id="7.6.2.11"/>
    </reaction>
</comment>
<proteinExistence type="inferred from homology"/>
<dbReference type="InterPro" id="IPR027417">
    <property type="entry name" value="P-loop_NTPase"/>
</dbReference>
<dbReference type="PANTHER" id="PTHR42781:SF4">
    <property type="entry name" value="SPERMIDINE_PUTRESCINE IMPORT ATP-BINDING PROTEIN POTA"/>
    <property type="match status" value="1"/>
</dbReference>
<dbReference type="InterPro" id="IPR005893">
    <property type="entry name" value="PotA-like"/>
</dbReference>
<dbReference type="InterPro" id="IPR050093">
    <property type="entry name" value="ABC_SmlMolc_Importer"/>
</dbReference>
<evidence type="ECO:0000313" key="10">
    <source>
        <dbReference type="Proteomes" id="UP000192468"/>
    </source>
</evidence>
<dbReference type="InterPro" id="IPR013611">
    <property type="entry name" value="Transp-assoc_OB_typ2"/>
</dbReference>
<dbReference type="SMART" id="SM00382">
    <property type="entry name" value="AAA"/>
    <property type="match status" value="1"/>
</dbReference>
<dbReference type="Pfam" id="PF00005">
    <property type="entry name" value="ABC_tran"/>
    <property type="match status" value="1"/>
</dbReference>
<dbReference type="EC" id="7.6.2.11" evidence="7"/>
<keyword evidence="2 7" id="KW-1003">Cell membrane</keyword>
<protein>
    <recommendedName>
        <fullName evidence="7">Spermidine/putrescine import ATP-binding protein PotA</fullName>
        <ecNumber evidence="7">7.6.2.11</ecNumber>
    </recommendedName>
</protein>
<dbReference type="Gene3D" id="3.40.50.300">
    <property type="entry name" value="P-loop containing nucleotide triphosphate hydrolases"/>
    <property type="match status" value="1"/>
</dbReference>
<dbReference type="Proteomes" id="UP000192468">
    <property type="component" value="Unassembled WGS sequence"/>
</dbReference>
<evidence type="ECO:0000256" key="1">
    <source>
        <dbReference type="ARBA" id="ARBA00022448"/>
    </source>
</evidence>
<dbReference type="PROSITE" id="PS50893">
    <property type="entry name" value="ABC_TRANSPORTER_2"/>
    <property type="match status" value="1"/>
</dbReference>
<comment type="subunit">
    <text evidence="7">The complex is composed of two ATP-binding proteins (PotA), two transmembrane proteins (PotB and PotC) and a solute-binding protein (PotD).</text>
</comment>
<accession>A0A1W1XC02</accession>
<evidence type="ECO:0000256" key="4">
    <source>
        <dbReference type="ARBA" id="ARBA00022840"/>
    </source>
</evidence>
<sequence length="365" mass="41523">MIIGGNAKLSEVILEINDIVKKFDGEEVIKDISLKIEKGEFLTLLGPSGCGKTTTLRIIAGFEEPTSGSVLLEGEHVEDKQPHERNVNTVFQNYALFPHMDVFDNVAYSLKIKKVNKAEMKKKVEEMLSLVQLDDFKKRKIEQLSGGQKQRVAIARALVNSPKILLLDEPLGALDLKLRKQMQVELKKLQKKLKITFIYVTHDQEEALNMSDRIAVMNKGIIEQIGSPKDIYERPKTKFVASFIGESNLIKTKVSKIDDKNIYVKVGDDNIKLDYSNYNDSISKESYISIRPEDVKYYKDKTGYGLKGVIKEHSYVGSIIKTIIQLKNGEEVLAYDYDKKKELLELDNEVWISFQPEDMVIVEEG</sequence>
<evidence type="ECO:0000313" key="9">
    <source>
        <dbReference type="EMBL" id="SMC21399.1"/>
    </source>
</evidence>
<keyword evidence="6 7" id="KW-0472">Membrane</keyword>
<dbReference type="NCBIfam" id="TIGR01187">
    <property type="entry name" value="potA"/>
    <property type="match status" value="1"/>
</dbReference>
<keyword evidence="5 7" id="KW-1278">Translocase</keyword>
<dbReference type="AlphaFoldDB" id="A0A1W1XC02"/>